<feature type="domain" description="Phosphatidic acid phosphatase type 2/haloperoxidase" evidence="2">
    <location>
        <begin position="94"/>
        <end position="188"/>
    </location>
</feature>
<dbReference type="InterPro" id="IPR000326">
    <property type="entry name" value="PAP2/HPO"/>
</dbReference>
<comment type="caution">
    <text evidence="3">The sequence shown here is derived from an EMBL/GenBank/DDBJ whole genome shotgun (WGS) entry which is preliminary data.</text>
</comment>
<name>A0ABX3RNV7_MYCAL</name>
<keyword evidence="1" id="KW-0472">Membrane</keyword>
<reference evidence="3 4" key="1">
    <citation type="submission" date="2016-12" db="EMBL/GenBank/DDBJ databases">
        <title>The new phylogeny of genus Mycobacterium.</title>
        <authorList>
            <person name="Tortoli E."/>
            <person name="Trovato A."/>
            <person name="Cirillo D.M."/>
        </authorList>
    </citation>
    <scope>NUCLEOTIDE SEQUENCE [LARGE SCALE GENOMIC DNA]</scope>
    <source>
        <strain evidence="3 4">DSM 45454</strain>
    </source>
</reference>
<feature type="transmembrane region" description="Helical" evidence="1">
    <location>
        <begin position="55"/>
        <end position="75"/>
    </location>
</feature>
<evidence type="ECO:0000313" key="3">
    <source>
        <dbReference type="EMBL" id="OQZ95784.1"/>
    </source>
</evidence>
<keyword evidence="4" id="KW-1185">Reference proteome</keyword>
<sequence>MGRRYPGAAAALRWWPPVGVLATLALGWAVGRGSTPFDGWFSHRTREVFGEQPRWLLAFTSGWLVLAVLVGCLAVTLLRRQWALTAAVLICPFVVTAAAQGLKHLFDRRNGPYLAYPSGHTALLVAVLAMMVVVAHACREARRWALALAAALSVLGMLGLVACGYHFLTDTLGAAMLATALVCAAARLTSAL</sequence>
<dbReference type="EMBL" id="MVHC01000015">
    <property type="protein sequence ID" value="OQZ95784.1"/>
    <property type="molecule type" value="Genomic_DNA"/>
</dbReference>
<dbReference type="Proteomes" id="UP000192693">
    <property type="component" value="Unassembled WGS sequence"/>
</dbReference>
<evidence type="ECO:0000256" key="1">
    <source>
        <dbReference type="SAM" id="Phobius"/>
    </source>
</evidence>
<dbReference type="SUPFAM" id="SSF48317">
    <property type="entry name" value="Acid phosphatase/Vanadium-dependent haloperoxidase"/>
    <property type="match status" value="1"/>
</dbReference>
<dbReference type="Gene3D" id="1.20.144.10">
    <property type="entry name" value="Phosphatidic acid phosphatase type 2/haloperoxidase"/>
    <property type="match status" value="1"/>
</dbReference>
<feature type="transmembrane region" description="Helical" evidence="1">
    <location>
        <begin position="144"/>
        <end position="167"/>
    </location>
</feature>
<evidence type="ECO:0000259" key="2">
    <source>
        <dbReference type="Pfam" id="PF01569"/>
    </source>
</evidence>
<feature type="transmembrane region" description="Helical" evidence="1">
    <location>
        <begin position="82"/>
        <end position="102"/>
    </location>
</feature>
<protein>
    <recommendedName>
        <fullName evidence="2">Phosphatidic acid phosphatase type 2/haloperoxidase domain-containing protein</fullName>
    </recommendedName>
</protein>
<dbReference type="Pfam" id="PF01569">
    <property type="entry name" value="PAP2"/>
    <property type="match status" value="1"/>
</dbReference>
<feature type="transmembrane region" description="Helical" evidence="1">
    <location>
        <begin position="173"/>
        <end position="190"/>
    </location>
</feature>
<keyword evidence="1" id="KW-1133">Transmembrane helix</keyword>
<keyword evidence="1" id="KW-0812">Transmembrane</keyword>
<accession>A0ABX3RNV7</accession>
<gene>
    <name evidence="3" type="ORF">BST10_14605</name>
</gene>
<feature type="transmembrane region" description="Helical" evidence="1">
    <location>
        <begin position="12"/>
        <end position="31"/>
    </location>
</feature>
<proteinExistence type="predicted"/>
<feature type="transmembrane region" description="Helical" evidence="1">
    <location>
        <begin position="114"/>
        <end position="137"/>
    </location>
</feature>
<evidence type="ECO:0000313" key="4">
    <source>
        <dbReference type="Proteomes" id="UP000192693"/>
    </source>
</evidence>
<dbReference type="InterPro" id="IPR036938">
    <property type="entry name" value="PAP2/HPO_sf"/>
</dbReference>
<organism evidence="3 4">
    <name type="scientific">Mycolicibacter algericus DSM 45454</name>
    <dbReference type="NCBI Taxonomy" id="723879"/>
    <lineage>
        <taxon>Bacteria</taxon>
        <taxon>Bacillati</taxon>
        <taxon>Actinomycetota</taxon>
        <taxon>Actinomycetes</taxon>
        <taxon>Mycobacteriales</taxon>
        <taxon>Mycobacteriaceae</taxon>
        <taxon>Mycolicibacter</taxon>
    </lineage>
</organism>